<dbReference type="eggNOG" id="arCOG03633">
    <property type="taxonomic scope" value="Archaea"/>
</dbReference>
<dbReference type="InterPro" id="IPR026870">
    <property type="entry name" value="Zinc_ribbon_dom"/>
</dbReference>
<dbReference type="Proteomes" id="UP000009231">
    <property type="component" value="Chromosome"/>
</dbReference>
<dbReference type="Pfam" id="PF13240">
    <property type="entry name" value="Zn_Ribbon_1"/>
    <property type="match status" value="1"/>
</dbReference>
<gene>
    <name evidence="8" type="ordered locus">MSWAN_0246</name>
</gene>
<sequence length="167" mass="18561">MLCGECGEINIQNAKFCQNCGAELDFKPELASLGNRVAAFLLDLLITYAICFGVAIGLIIVLGGLQFDETISDFTYLINVIIFFGYFILLEGRLGGGQTIGKRFIHIKVVKEEDVDVMGYTQSFVRNILRIIDGLFFYIVGIILIDSSDKNQRLGDRAAHTLVIKEK</sequence>
<evidence type="ECO:0000259" key="7">
    <source>
        <dbReference type="Pfam" id="PF13240"/>
    </source>
</evidence>
<keyword evidence="4 5" id="KW-0472">Membrane</keyword>
<evidence type="ECO:0000256" key="2">
    <source>
        <dbReference type="ARBA" id="ARBA00022692"/>
    </source>
</evidence>
<dbReference type="PANTHER" id="PTHR38480">
    <property type="entry name" value="SLR0254 PROTEIN"/>
    <property type="match status" value="1"/>
</dbReference>
<dbReference type="RefSeq" id="WP_013824794.1">
    <property type="nucleotide sequence ID" value="NC_015574.1"/>
</dbReference>
<evidence type="ECO:0000256" key="1">
    <source>
        <dbReference type="ARBA" id="ARBA00004141"/>
    </source>
</evidence>
<protein>
    <submittedName>
        <fullName evidence="8">RDD domain containing protein</fullName>
    </submittedName>
</protein>
<dbReference type="KEGG" id="mew:MSWAN_0246"/>
<proteinExistence type="predicted"/>
<dbReference type="AlphaFoldDB" id="F6D203"/>
<dbReference type="Pfam" id="PF06271">
    <property type="entry name" value="RDD"/>
    <property type="match status" value="1"/>
</dbReference>
<dbReference type="eggNOG" id="arCOG01917">
    <property type="taxonomic scope" value="Archaea"/>
</dbReference>
<dbReference type="OrthoDB" id="288430at2157"/>
<dbReference type="EMBL" id="CP002772">
    <property type="protein sequence ID" value="AEG17292.1"/>
    <property type="molecule type" value="Genomic_DNA"/>
</dbReference>
<dbReference type="InterPro" id="IPR010432">
    <property type="entry name" value="RDD"/>
</dbReference>
<reference evidence="8 9" key="1">
    <citation type="journal article" date="2014" name="Int. J. Syst. Evol. Microbiol.">
        <title>Methanobacterium paludis sp. nov. and a novel strain of Methanobacterium lacus isolated from northern peatlands.</title>
        <authorList>
            <person name="Cadillo-Quiroz H."/>
            <person name="Brauer S.L."/>
            <person name="Goodson N."/>
            <person name="Yavitt J.B."/>
            <person name="Zinder S.H."/>
        </authorList>
    </citation>
    <scope>NUCLEOTIDE SEQUENCE [LARGE SCALE GENOMIC DNA]</scope>
    <source>
        <strain evidence="9">DSM 25820 / JCM 18151 / SWAN1</strain>
    </source>
</reference>
<evidence type="ECO:0000256" key="4">
    <source>
        <dbReference type="ARBA" id="ARBA00023136"/>
    </source>
</evidence>
<evidence type="ECO:0000313" key="8">
    <source>
        <dbReference type="EMBL" id="AEG17292.1"/>
    </source>
</evidence>
<evidence type="ECO:0000259" key="6">
    <source>
        <dbReference type="Pfam" id="PF06271"/>
    </source>
</evidence>
<dbReference type="HOGENOM" id="CLU_053152_7_0_2"/>
<name>F6D203_METPW</name>
<feature type="transmembrane region" description="Helical" evidence="5">
    <location>
        <begin position="128"/>
        <end position="145"/>
    </location>
</feature>
<dbReference type="GO" id="GO:0016020">
    <property type="term" value="C:membrane"/>
    <property type="evidence" value="ECO:0007669"/>
    <property type="project" value="UniProtKB-SubCell"/>
</dbReference>
<feature type="domain" description="Zinc-ribbon" evidence="7">
    <location>
        <begin position="3"/>
        <end position="24"/>
    </location>
</feature>
<evidence type="ECO:0000313" key="9">
    <source>
        <dbReference type="Proteomes" id="UP000009231"/>
    </source>
</evidence>
<keyword evidence="3 5" id="KW-1133">Transmembrane helix</keyword>
<keyword evidence="9" id="KW-1185">Reference proteome</keyword>
<comment type="subcellular location">
    <subcellularLocation>
        <location evidence="1">Membrane</location>
        <topology evidence="1">Multi-pass membrane protein</topology>
    </subcellularLocation>
</comment>
<organism evidence="8 9">
    <name type="scientific">Methanobacterium paludis (strain DSM 25820 / JCM 18151 / SWAN1)</name>
    <dbReference type="NCBI Taxonomy" id="868131"/>
    <lineage>
        <taxon>Archaea</taxon>
        <taxon>Methanobacteriati</taxon>
        <taxon>Methanobacteriota</taxon>
        <taxon>Methanomada group</taxon>
        <taxon>Methanobacteria</taxon>
        <taxon>Methanobacteriales</taxon>
        <taxon>Methanobacteriaceae</taxon>
        <taxon>Methanobacterium</taxon>
    </lineage>
</organism>
<dbReference type="PANTHER" id="PTHR38480:SF1">
    <property type="entry name" value="SLR0254 PROTEIN"/>
    <property type="match status" value="1"/>
</dbReference>
<dbReference type="GeneID" id="10667730"/>
<accession>F6D203</accession>
<feature type="domain" description="RDD" evidence="6">
    <location>
        <begin position="30"/>
        <end position="159"/>
    </location>
</feature>
<evidence type="ECO:0000256" key="5">
    <source>
        <dbReference type="SAM" id="Phobius"/>
    </source>
</evidence>
<dbReference type="STRING" id="868131.MSWAN_0246"/>
<feature type="transmembrane region" description="Helical" evidence="5">
    <location>
        <begin position="74"/>
        <end position="90"/>
    </location>
</feature>
<keyword evidence="2 5" id="KW-0812">Transmembrane</keyword>
<feature type="transmembrane region" description="Helical" evidence="5">
    <location>
        <begin position="37"/>
        <end position="62"/>
    </location>
</feature>
<evidence type="ECO:0000256" key="3">
    <source>
        <dbReference type="ARBA" id="ARBA00022989"/>
    </source>
</evidence>